<evidence type="ECO:0000256" key="1">
    <source>
        <dbReference type="SAM" id="MobiDB-lite"/>
    </source>
</evidence>
<evidence type="ECO:0000313" key="3">
    <source>
        <dbReference type="Proteomes" id="UP000807115"/>
    </source>
</evidence>
<reference evidence="2" key="2">
    <citation type="submission" date="2020-10" db="EMBL/GenBank/DDBJ databases">
        <authorList>
            <person name="Cooper E.A."/>
            <person name="Brenton Z.W."/>
            <person name="Flinn B.S."/>
            <person name="Jenkins J."/>
            <person name="Shu S."/>
            <person name="Flowers D."/>
            <person name="Luo F."/>
            <person name="Wang Y."/>
            <person name="Xia P."/>
            <person name="Barry K."/>
            <person name="Daum C."/>
            <person name="Lipzen A."/>
            <person name="Yoshinaga Y."/>
            <person name="Schmutz J."/>
            <person name="Saski C."/>
            <person name="Vermerris W."/>
            <person name="Kresovich S."/>
        </authorList>
    </citation>
    <scope>NUCLEOTIDE SEQUENCE</scope>
</reference>
<dbReference type="Proteomes" id="UP000807115">
    <property type="component" value="Chromosome 7"/>
</dbReference>
<organism evidence="2 3">
    <name type="scientific">Sorghum bicolor</name>
    <name type="common">Sorghum</name>
    <name type="synonym">Sorghum vulgare</name>
    <dbReference type="NCBI Taxonomy" id="4558"/>
    <lineage>
        <taxon>Eukaryota</taxon>
        <taxon>Viridiplantae</taxon>
        <taxon>Streptophyta</taxon>
        <taxon>Embryophyta</taxon>
        <taxon>Tracheophyta</taxon>
        <taxon>Spermatophyta</taxon>
        <taxon>Magnoliopsida</taxon>
        <taxon>Liliopsida</taxon>
        <taxon>Poales</taxon>
        <taxon>Poaceae</taxon>
        <taxon>PACMAD clade</taxon>
        <taxon>Panicoideae</taxon>
        <taxon>Andropogonodae</taxon>
        <taxon>Andropogoneae</taxon>
        <taxon>Sorghinae</taxon>
        <taxon>Sorghum</taxon>
    </lineage>
</organism>
<accession>A0A921QQ04</accession>
<name>A0A921QQ04_SORBI</name>
<proteinExistence type="predicted"/>
<evidence type="ECO:0000313" key="2">
    <source>
        <dbReference type="EMBL" id="KAG0524752.1"/>
    </source>
</evidence>
<gene>
    <name evidence="2" type="ORF">BDA96_07G238700</name>
</gene>
<reference evidence="2" key="1">
    <citation type="journal article" date="2019" name="BMC Genomics">
        <title>A new reference genome for Sorghum bicolor reveals high levels of sequence similarity between sweet and grain genotypes: implications for the genetics of sugar metabolism.</title>
        <authorList>
            <person name="Cooper E.A."/>
            <person name="Brenton Z.W."/>
            <person name="Flinn B.S."/>
            <person name="Jenkins J."/>
            <person name="Shu S."/>
            <person name="Flowers D."/>
            <person name="Luo F."/>
            <person name="Wang Y."/>
            <person name="Xia P."/>
            <person name="Barry K."/>
            <person name="Daum C."/>
            <person name="Lipzen A."/>
            <person name="Yoshinaga Y."/>
            <person name="Schmutz J."/>
            <person name="Saski C."/>
            <person name="Vermerris W."/>
            <person name="Kresovich S."/>
        </authorList>
    </citation>
    <scope>NUCLEOTIDE SEQUENCE</scope>
</reference>
<sequence>MAARWWLRAPTPRIRIRTPTIKTALLQLLVPPCRIFSFFPSTTSATSSVCHDGAMRGPRQWPATIDEGSRPLVGEGDEAEEE</sequence>
<dbReference type="EMBL" id="CM027686">
    <property type="protein sequence ID" value="KAG0524752.1"/>
    <property type="molecule type" value="Genomic_DNA"/>
</dbReference>
<protein>
    <submittedName>
        <fullName evidence="2">Uncharacterized protein</fullName>
    </submittedName>
</protein>
<comment type="caution">
    <text evidence="2">The sequence shown here is derived from an EMBL/GenBank/DDBJ whole genome shotgun (WGS) entry which is preliminary data.</text>
</comment>
<dbReference type="AlphaFoldDB" id="A0A921QQ04"/>
<feature type="region of interest" description="Disordered" evidence="1">
    <location>
        <begin position="58"/>
        <end position="82"/>
    </location>
</feature>